<sequence>MRAWFDDMSELLVLEILLAGVVLFLVLRIVQRGLGVWVIRRQGSPALLRFYPVVEVAVWVMFLSWAVRQIFQPGVAGSVALLVLMVGLFAWAGSFVVRDWFAGVVFKAEETYRLGDLLGVKGVRGRLKHMGYRSLTLEAADGLRVIIPYSAFVKERAVEAFPRKTVCKTVALDLPVQTPFSDARQTLQAIALCAPWSAMDHKPQVRLVESRDHHYTVEVDAYIVDERFAADVEAYIIHHMDL</sequence>
<dbReference type="RefSeq" id="WP_236891549.1">
    <property type="nucleotide sequence ID" value="NZ_AP024488.1"/>
</dbReference>
<evidence type="ECO:0000259" key="2">
    <source>
        <dbReference type="Pfam" id="PF00924"/>
    </source>
</evidence>
<feature type="transmembrane region" description="Helical" evidence="1">
    <location>
        <begin position="79"/>
        <end position="97"/>
    </location>
</feature>
<feature type="transmembrane region" description="Helical" evidence="1">
    <location>
        <begin position="50"/>
        <end position="67"/>
    </location>
</feature>
<keyword evidence="4" id="KW-1185">Reference proteome</keyword>
<dbReference type="InterPro" id="IPR052702">
    <property type="entry name" value="MscS-like_channel"/>
</dbReference>
<dbReference type="EMBL" id="AP024488">
    <property type="protein sequence ID" value="BCS95288.1"/>
    <property type="molecule type" value="Genomic_DNA"/>
</dbReference>
<dbReference type="PANTHER" id="PTHR30347">
    <property type="entry name" value="POTASSIUM CHANNEL RELATED"/>
    <property type="match status" value="1"/>
</dbReference>
<dbReference type="InterPro" id="IPR010920">
    <property type="entry name" value="LSM_dom_sf"/>
</dbReference>
<accession>A0ABM7PCN3</accession>
<dbReference type="Proteomes" id="UP001320148">
    <property type="component" value="Chromosome"/>
</dbReference>
<proteinExistence type="predicted"/>
<keyword evidence="1" id="KW-0472">Membrane</keyword>
<evidence type="ECO:0000313" key="4">
    <source>
        <dbReference type="Proteomes" id="UP001320148"/>
    </source>
</evidence>
<name>A0ABM7PCN3_9BACT</name>
<keyword evidence="1" id="KW-1133">Transmembrane helix</keyword>
<reference evidence="3 4" key="1">
    <citation type="submission" date="2021-02" db="EMBL/GenBank/DDBJ databases">
        <title>Complete genome of Desulfoluna sp. strain ASN36.</title>
        <authorList>
            <person name="Takahashi A."/>
            <person name="Kojima H."/>
            <person name="Fukui M."/>
        </authorList>
    </citation>
    <scope>NUCLEOTIDE SEQUENCE [LARGE SCALE GENOMIC DNA]</scope>
    <source>
        <strain evidence="3 4">ASN36</strain>
    </source>
</reference>
<dbReference type="SUPFAM" id="SSF50182">
    <property type="entry name" value="Sm-like ribonucleoproteins"/>
    <property type="match status" value="1"/>
</dbReference>
<protein>
    <recommendedName>
        <fullName evidence="2">Mechanosensitive ion channel MscS domain-containing protein</fullName>
    </recommendedName>
</protein>
<evidence type="ECO:0000256" key="1">
    <source>
        <dbReference type="SAM" id="Phobius"/>
    </source>
</evidence>
<organism evidence="3 4">
    <name type="scientific">Desulfoluna limicola</name>
    <dbReference type="NCBI Taxonomy" id="2810562"/>
    <lineage>
        <taxon>Bacteria</taxon>
        <taxon>Pseudomonadati</taxon>
        <taxon>Thermodesulfobacteriota</taxon>
        <taxon>Desulfobacteria</taxon>
        <taxon>Desulfobacterales</taxon>
        <taxon>Desulfolunaceae</taxon>
        <taxon>Desulfoluna</taxon>
    </lineage>
</organism>
<evidence type="ECO:0000313" key="3">
    <source>
        <dbReference type="EMBL" id="BCS95288.1"/>
    </source>
</evidence>
<dbReference type="PANTHER" id="PTHR30347:SF1">
    <property type="entry name" value="MECHANOSENSITIVE CHANNEL MSCK"/>
    <property type="match status" value="1"/>
</dbReference>
<gene>
    <name evidence="3" type="ORF">DSLASN_09200</name>
</gene>
<dbReference type="InterPro" id="IPR006685">
    <property type="entry name" value="MscS_channel_2nd"/>
</dbReference>
<keyword evidence="1" id="KW-0812">Transmembrane</keyword>
<dbReference type="Pfam" id="PF00924">
    <property type="entry name" value="MS_channel_2nd"/>
    <property type="match status" value="1"/>
</dbReference>
<feature type="domain" description="Mechanosensitive ion channel MscS" evidence="2">
    <location>
        <begin position="96"/>
        <end position="155"/>
    </location>
</feature>
<feature type="transmembrane region" description="Helical" evidence="1">
    <location>
        <begin position="12"/>
        <end position="30"/>
    </location>
</feature>